<keyword evidence="10" id="KW-0411">Iron-sulfur</keyword>
<reference evidence="19 20" key="1">
    <citation type="submission" date="2019-02" db="EMBL/GenBank/DDBJ databases">
        <title>Deep-cultivation of Planctomycetes and their phenomic and genomic characterization uncovers novel biology.</title>
        <authorList>
            <person name="Wiegand S."/>
            <person name="Jogler M."/>
            <person name="Boedeker C."/>
            <person name="Pinto D."/>
            <person name="Vollmers J."/>
            <person name="Rivas-Marin E."/>
            <person name="Kohn T."/>
            <person name="Peeters S.H."/>
            <person name="Heuer A."/>
            <person name="Rast P."/>
            <person name="Oberbeckmann S."/>
            <person name="Bunk B."/>
            <person name="Jeske O."/>
            <person name="Meyerdierks A."/>
            <person name="Storesund J.E."/>
            <person name="Kallscheuer N."/>
            <person name="Luecker S."/>
            <person name="Lage O.M."/>
            <person name="Pohl T."/>
            <person name="Merkel B.J."/>
            <person name="Hornburger P."/>
            <person name="Mueller R.-W."/>
            <person name="Bruemmer F."/>
            <person name="Labrenz M."/>
            <person name="Spormann A.M."/>
            <person name="Op Den Camp H."/>
            <person name="Overmann J."/>
            <person name="Amann R."/>
            <person name="Jetten M.S.M."/>
            <person name="Mascher T."/>
            <person name="Medema M.H."/>
            <person name="Devos D.P."/>
            <person name="Kaster A.-K."/>
            <person name="Ovreas L."/>
            <person name="Rohde M."/>
            <person name="Galperin M.Y."/>
            <person name="Jogler C."/>
        </authorList>
    </citation>
    <scope>NUCLEOTIDE SEQUENCE [LARGE SCALE GENOMIC DNA]</scope>
    <source>
        <strain evidence="19 20">Poly59</strain>
    </source>
</reference>
<dbReference type="InterPro" id="IPR027417">
    <property type="entry name" value="P-loop_NTPase"/>
</dbReference>
<dbReference type="EC" id="5.6.2.3" evidence="15"/>
<dbReference type="GO" id="GO:0006281">
    <property type="term" value="P:DNA repair"/>
    <property type="evidence" value="ECO:0007669"/>
    <property type="project" value="UniProtKB-KW"/>
</dbReference>
<keyword evidence="9" id="KW-0408">Iron</keyword>
<evidence type="ECO:0000256" key="3">
    <source>
        <dbReference type="ARBA" id="ARBA00022723"/>
    </source>
</evidence>
<evidence type="ECO:0000256" key="14">
    <source>
        <dbReference type="ARBA" id="ARBA00038058"/>
    </source>
</evidence>
<feature type="domain" description="Helicase ATP-binding" evidence="18">
    <location>
        <begin position="58"/>
        <end position="343"/>
    </location>
</feature>
<dbReference type="PANTHER" id="PTHR11472:SF34">
    <property type="entry name" value="REGULATOR OF TELOMERE ELONGATION HELICASE 1"/>
    <property type="match status" value="1"/>
</dbReference>
<comment type="similarity">
    <text evidence="14">Belongs to the helicase family. DinG subfamily.</text>
</comment>
<dbReference type="OrthoDB" id="9803913at2"/>
<evidence type="ECO:0000313" key="20">
    <source>
        <dbReference type="Proteomes" id="UP000317977"/>
    </source>
</evidence>
<evidence type="ECO:0000256" key="2">
    <source>
        <dbReference type="ARBA" id="ARBA00022485"/>
    </source>
</evidence>
<organism evidence="19 20">
    <name type="scientific">Rubripirellula reticaptiva</name>
    <dbReference type="NCBI Taxonomy" id="2528013"/>
    <lineage>
        <taxon>Bacteria</taxon>
        <taxon>Pseudomonadati</taxon>
        <taxon>Planctomycetota</taxon>
        <taxon>Planctomycetia</taxon>
        <taxon>Pirellulales</taxon>
        <taxon>Pirellulaceae</taxon>
        <taxon>Rubripirellula</taxon>
    </lineage>
</organism>
<proteinExistence type="inferred from homology"/>
<dbReference type="FunFam" id="3.40.50.300:FF:000437">
    <property type="entry name" value="ATP-dependent DNA helicase DinG"/>
    <property type="match status" value="1"/>
</dbReference>
<name>A0A5C6ELC8_9BACT</name>
<evidence type="ECO:0000256" key="15">
    <source>
        <dbReference type="ARBA" id="ARBA00044969"/>
    </source>
</evidence>
<dbReference type="EMBL" id="SJPX01000005">
    <property type="protein sequence ID" value="TWU48416.1"/>
    <property type="molecule type" value="Genomic_DNA"/>
</dbReference>
<dbReference type="Proteomes" id="UP000317977">
    <property type="component" value="Unassembled WGS sequence"/>
</dbReference>
<comment type="cofactor">
    <cofactor evidence="1">
        <name>[4Fe-4S] cluster</name>
        <dbReference type="ChEBI" id="CHEBI:49883"/>
    </cofactor>
</comment>
<comment type="caution">
    <text evidence="19">The sequence shown here is derived from an EMBL/GenBank/DDBJ whole genome shotgun (WGS) entry which is preliminary data.</text>
</comment>
<evidence type="ECO:0000256" key="8">
    <source>
        <dbReference type="ARBA" id="ARBA00022840"/>
    </source>
</evidence>
<dbReference type="SMART" id="SM00488">
    <property type="entry name" value="DEXDc2"/>
    <property type="match status" value="1"/>
</dbReference>
<dbReference type="InterPro" id="IPR014001">
    <property type="entry name" value="Helicase_ATP-bd"/>
</dbReference>
<comment type="catalytic activity">
    <reaction evidence="16">
        <text>ATP + H2O = ADP + phosphate + H(+)</text>
        <dbReference type="Rhea" id="RHEA:13065"/>
        <dbReference type="ChEBI" id="CHEBI:15377"/>
        <dbReference type="ChEBI" id="CHEBI:15378"/>
        <dbReference type="ChEBI" id="CHEBI:30616"/>
        <dbReference type="ChEBI" id="CHEBI:43474"/>
        <dbReference type="ChEBI" id="CHEBI:456216"/>
        <dbReference type="EC" id="5.6.2.3"/>
    </reaction>
</comment>
<evidence type="ECO:0000256" key="7">
    <source>
        <dbReference type="ARBA" id="ARBA00022806"/>
    </source>
</evidence>
<evidence type="ECO:0000256" key="4">
    <source>
        <dbReference type="ARBA" id="ARBA00022741"/>
    </source>
</evidence>
<evidence type="ECO:0000256" key="5">
    <source>
        <dbReference type="ARBA" id="ARBA00022763"/>
    </source>
</evidence>
<evidence type="ECO:0000313" key="19">
    <source>
        <dbReference type="EMBL" id="TWU48416.1"/>
    </source>
</evidence>
<dbReference type="InterPro" id="IPR006555">
    <property type="entry name" value="ATP-dep_Helicase_C"/>
</dbReference>
<evidence type="ECO:0000256" key="10">
    <source>
        <dbReference type="ARBA" id="ARBA00023014"/>
    </source>
</evidence>
<dbReference type="Pfam" id="PF00270">
    <property type="entry name" value="DEAD"/>
    <property type="match status" value="1"/>
</dbReference>
<keyword evidence="6 19" id="KW-0378">Hydrolase</keyword>
<dbReference type="PROSITE" id="PS51193">
    <property type="entry name" value="HELICASE_ATP_BIND_2"/>
    <property type="match status" value="1"/>
</dbReference>
<keyword evidence="20" id="KW-1185">Reference proteome</keyword>
<keyword evidence="11" id="KW-0238">DNA-binding</keyword>
<dbReference type="InterPro" id="IPR010614">
    <property type="entry name" value="RAD3-like_helicase_DEAD"/>
</dbReference>
<dbReference type="GO" id="GO:0043139">
    <property type="term" value="F:5'-3' DNA helicase activity"/>
    <property type="evidence" value="ECO:0007669"/>
    <property type="project" value="UniProtKB-EC"/>
</dbReference>
<dbReference type="PANTHER" id="PTHR11472">
    <property type="entry name" value="DNA REPAIR DEAD HELICASE RAD3/XP-D SUBFAMILY MEMBER"/>
    <property type="match status" value="1"/>
</dbReference>
<keyword evidence="4" id="KW-0547">Nucleotide-binding</keyword>
<gene>
    <name evidence="19" type="primary">dinG</name>
    <name evidence="19" type="ORF">Poly59_52640</name>
</gene>
<evidence type="ECO:0000256" key="16">
    <source>
        <dbReference type="ARBA" id="ARBA00048954"/>
    </source>
</evidence>
<keyword evidence="7 19" id="KW-0347">Helicase</keyword>
<dbReference type="InterPro" id="IPR045028">
    <property type="entry name" value="DinG/Rad3-like"/>
</dbReference>
<feature type="region of interest" description="Disordered" evidence="17">
    <location>
        <begin position="22"/>
        <end position="41"/>
    </location>
</feature>
<keyword evidence="2" id="KW-0004">4Fe-4S</keyword>
<dbReference type="Pfam" id="PF13307">
    <property type="entry name" value="Helicase_C_2"/>
    <property type="match status" value="1"/>
</dbReference>
<dbReference type="Pfam" id="PF06733">
    <property type="entry name" value="DEAD_2"/>
    <property type="match status" value="1"/>
</dbReference>
<dbReference type="GO" id="GO:0051539">
    <property type="term" value="F:4 iron, 4 sulfur cluster binding"/>
    <property type="evidence" value="ECO:0007669"/>
    <property type="project" value="UniProtKB-KW"/>
</dbReference>
<evidence type="ECO:0000256" key="1">
    <source>
        <dbReference type="ARBA" id="ARBA00001966"/>
    </source>
</evidence>
<dbReference type="InterPro" id="IPR011545">
    <property type="entry name" value="DEAD/DEAH_box_helicase_dom"/>
</dbReference>
<evidence type="ECO:0000256" key="17">
    <source>
        <dbReference type="SAM" id="MobiDB-lite"/>
    </source>
</evidence>
<evidence type="ECO:0000256" key="12">
    <source>
        <dbReference type="ARBA" id="ARBA00023204"/>
    </source>
</evidence>
<dbReference type="SMART" id="SM00491">
    <property type="entry name" value="HELICc2"/>
    <property type="match status" value="1"/>
</dbReference>
<dbReference type="GO" id="GO:0046872">
    <property type="term" value="F:metal ion binding"/>
    <property type="evidence" value="ECO:0007669"/>
    <property type="project" value="UniProtKB-KW"/>
</dbReference>
<evidence type="ECO:0000256" key="11">
    <source>
        <dbReference type="ARBA" id="ARBA00023125"/>
    </source>
</evidence>
<dbReference type="SUPFAM" id="SSF52540">
    <property type="entry name" value="P-loop containing nucleoside triphosphate hydrolases"/>
    <property type="match status" value="1"/>
</dbReference>
<keyword evidence="12" id="KW-0234">DNA repair</keyword>
<keyword evidence="8" id="KW-0067">ATP-binding</keyword>
<dbReference type="GO" id="GO:0003677">
    <property type="term" value="F:DNA binding"/>
    <property type="evidence" value="ECO:0007669"/>
    <property type="project" value="UniProtKB-KW"/>
</dbReference>
<protein>
    <recommendedName>
        <fullName evidence="15">DNA 5'-3' helicase</fullName>
        <ecNumber evidence="15">5.6.2.3</ecNumber>
    </recommendedName>
</protein>
<keyword evidence="5" id="KW-0227">DNA damage</keyword>
<dbReference type="GO" id="GO:0016887">
    <property type="term" value="F:ATP hydrolysis activity"/>
    <property type="evidence" value="ECO:0007669"/>
    <property type="project" value="RHEA"/>
</dbReference>
<sequence>MPAWPDTAIVTNEFFSQPFLATLPPESAHPVSDQRTDESGDEPVVALTVDSILGADGSIARRLDGYEAREQQLQMSRKVAEALQSEKHLIAEAGTGTGKSFAYLVPAILYATESQNEIETQEDGEEKKRSRRIVISTHTISLQEQLIAKDIPLLNAVIPREFSAVLVKGRSNYLSIRRMERAIAKATTLLATDAQHSQLRAIKAWSKETSDGSKSTLPVRPDPAVWDEVVSDTSNCLGRNCKHHKECFYFRARRRSMNAQIMIVNHAMLFSDMALRRQGVSILPDYDAVILDECHTIEAVAGDHLGLRISSGQFDFLFDRLYNDRTQKGLLVDKDLTAMQQLVDRCRFASTNLFADVLDWYDSTKTKNGRVHHPDIVDNPLSDAMELLAGQLQKQAAAQKLETDRKDFESAYDRMLSLSGGLRQWLRQEIADSVYWVERTGSRRGMDRVTLAASPINVGETLRKELFQNKMIRSVVMTSATLATASDDFKFFRSRIGLTGGLSIQVGSPFDYEKQAKLVVVTDLPDPSREREAFEQSLPMQIKRFVGHTDGHAFVLFTSYGLLKRCAQSLTGWLAERDMQLYTQGGEQSRTQLLDAFRRSQRGVLFGTDSFWQGVDVPGDALTNVVITKLPFAVPDHPLLQARLESIKAGGGNPFGDYQLPEAVIKFRQGFGRLIRTRTDSGIVVVLDPRVKTKPYGRTFVQSLPNLPVVYVSKVKRKK</sequence>
<evidence type="ECO:0000256" key="6">
    <source>
        <dbReference type="ARBA" id="ARBA00022801"/>
    </source>
</evidence>
<dbReference type="Gene3D" id="3.40.50.300">
    <property type="entry name" value="P-loop containing nucleotide triphosphate hydrolases"/>
    <property type="match status" value="2"/>
</dbReference>
<accession>A0A5C6ELC8</accession>
<dbReference type="SMART" id="SM00487">
    <property type="entry name" value="DEXDc"/>
    <property type="match status" value="1"/>
</dbReference>
<dbReference type="GO" id="GO:0005524">
    <property type="term" value="F:ATP binding"/>
    <property type="evidence" value="ECO:0007669"/>
    <property type="project" value="UniProtKB-KW"/>
</dbReference>
<keyword evidence="13" id="KW-0413">Isomerase</keyword>
<keyword evidence="3" id="KW-0479">Metal-binding</keyword>
<evidence type="ECO:0000256" key="13">
    <source>
        <dbReference type="ARBA" id="ARBA00023235"/>
    </source>
</evidence>
<dbReference type="InterPro" id="IPR006554">
    <property type="entry name" value="Helicase-like_DEXD_c2"/>
</dbReference>
<dbReference type="AlphaFoldDB" id="A0A5C6ELC8"/>
<evidence type="ECO:0000256" key="9">
    <source>
        <dbReference type="ARBA" id="ARBA00023004"/>
    </source>
</evidence>
<dbReference type="InterPro" id="IPR014013">
    <property type="entry name" value="Helic_SF1/SF2_ATP-bd_DinG/Rad3"/>
</dbReference>
<evidence type="ECO:0000259" key="18">
    <source>
        <dbReference type="PROSITE" id="PS51193"/>
    </source>
</evidence>